<dbReference type="AlphaFoldDB" id="I0ENH5"/>
<dbReference type="STRING" id="182217.HCW_06170"/>
<accession>I0ENH5</accession>
<name>I0ENH5_HELC0</name>
<keyword evidence="2" id="KW-1185">Reference proteome</keyword>
<gene>
    <name evidence="1" type="ordered locus">HCW_06170</name>
</gene>
<evidence type="ECO:0000313" key="2">
    <source>
        <dbReference type="Proteomes" id="UP000005010"/>
    </source>
</evidence>
<sequence>MQSITHPHKSSMKAIKILLKCFTKIPLNKQKIKDIRIILYVIKSYVFLSKNDIKNSLKES</sequence>
<protein>
    <submittedName>
        <fullName evidence="1">Uncharacterized protein</fullName>
    </submittedName>
</protein>
<dbReference type="Proteomes" id="UP000005010">
    <property type="component" value="Chromosome"/>
</dbReference>
<organism evidence="1 2">
    <name type="scientific">Helicobacter cetorum (strain ATCC BAA-429 / MIT 00-7128)</name>
    <dbReference type="NCBI Taxonomy" id="182217"/>
    <lineage>
        <taxon>Bacteria</taxon>
        <taxon>Pseudomonadati</taxon>
        <taxon>Campylobacterota</taxon>
        <taxon>Epsilonproteobacteria</taxon>
        <taxon>Campylobacterales</taxon>
        <taxon>Helicobacteraceae</taxon>
        <taxon>Helicobacter</taxon>
    </lineage>
</organism>
<proteinExistence type="predicted"/>
<dbReference type="PATRIC" id="fig|182217.3.peg.1305"/>
<dbReference type="KEGG" id="hce:HCW_06170"/>
<evidence type="ECO:0000313" key="1">
    <source>
        <dbReference type="EMBL" id="AFI04494.1"/>
    </source>
</evidence>
<reference evidence="2" key="1">
    <citation type="submission" date="2012-04" db="EMBL/GenBank/DDBJ databases">
        <title>Complete genome sequence of Helicobacter cetorum strain MIT 00-7128.</title>
        <authorList>
            <person name="Kersulyte D."/>
            <person name="Berg D.E."/>
        </authorList>
    </citation>
    <scope>NUCLEOTIDE SEQUENCE [LARGE SCALE GENOMIC DNA]</scope>
    <source>
        <strain evidence="2">MIT 00-7128</strain>
    </source>
</reference>
<dbReference type="HOGENOM" id="CLU_2935149_0_0_7"/>
<dbReference type="EMBL" id="CP003479">
    <property type="protein sequence ID" value="AFI04494.1"/>
    <property type="molecule type" value="Genomic_DNA"/>
</dbReference>